<dbReference type="EMBL" id="CAMGYJ010000005">
    <property type="protein sequence ID" value="CAI0412484.1"/>
    <property type="molecule type" value="Genomic_DNA"/>
</dbReference>
<gene>
    <name evidence="3" type="ORF">LITE_LOCUS15565</name>
</gene>
<keyword evidence="4" id="KW-1185">Reference proteome</keyword>
<comment type="caution">
    <text evidence="3">The sequence shown here is derived from an EMBL/GenBank/DDBJ whole genome shotgun (WGS) entry which is preliminary data.</text>
</comment>
<organism evidence="3 4">
    <name type="scientific">Linum tenue</name>
    <dbReference type="NCBI Taxonomy" id="586396"/>
    <lineage>
        <taxon>Eukaryota</taxon>
        <taxon>Viridiplantae</taxon>
        <taxon>Streptophyta</taxon>
        <taxon>Embryophyta</taxon>
        <taxon>Tracheophyta</taxon>
        <taxon>Spermatophyta</taxon>
        <taxon>Magnoliopsida</taxon>
        <taxon>eudicotyledons</taxon>
        <taxon>Gunneridae</taxon>
        <taxon>Pentapetalae</taxon>
        <taxon>rosids</taxon>
        <taxon>fabids</taxon>
        <taxon>Malpighiales</taxon>
        <taxon>Linaceae</taxon>
        <taxon>Linum</taxon>
    </lineage>
</organism>
<evidence type="ECO:0000313" key="4">
    <source>
        <dbReference type="Proteomes" id="UP001154282"/>
    </source>
</evidence>
<keyword evidence="2" id="KW-0472">Membrane</keyword>
<dbReference type="Proteomes" id="UP001154282">
    <property type="component" value="Unassembled WGS sequence"/>
</dbReference>
<feature type="compositionally biased region" description="Basic and acidic residues" evidence="1">
    <location>
        <begin position="19"/>
        <end position="37"/>
    </location>
</feature>
<sequence>MQAVGGHAGGERTPLLSRGEGRKRNDPEGNDRLSDLEHGDAVQAANVSFGRVLALVKPDAGKMILATIALLIAATSGILIVRMKSGFTIYHLVNSNRLLFG</sequence>
<feature type="transmembrane region" description="Helical" evidence="2">
    <location>
        <begin position="63"/>
        <end position="81"/>
    </location>
</feature>
<reference evidence="3" key="1">
    <citation type="submission" date="2022-08" db="EMBL/GenBank/DDBJ databases">
        <authorList>
            <person name="Gutierrez-Valencia J."/>
        </authorList>
    </citation>
    <scope>NUCLEOTIDE SEQUENCE</scope>
</reference>
<accession>A0AAV0JUX6</accession>
<evidence type="ECO:0000256" key="1">
    <source>
        <dbReference type="SAM" id="MobiDB-lite"/>
    </source>
</evidence>
<feature type="region of interest" description="Disordered" evidence="1">
    <location>
        <begin position="1"/>
        <end position="37"/>
    </location>
</feature>
<proteinExistence type="predicted"/>
<keyword evidence="2" id="KW-1133">Transmembrane helix</keyword>
<protein>
    <submittedName>
        <fullName evidence="3">Uncharacterized protein</fullName>
    </submittedName>
</protein>
<keyword evidence="2" id="KW-0812">Transmembrane</keyword>
<evidence type="ECO:0000313" key="3">
    <source>
        <dbReference type="EMBL" id="CAI0412484.1"/>
    </source>
</evidence>
<dbReference type="AlphaFoldDB" id="A0AAV0JUX6"/>
<name>A0AAV0JUX6_9ROSI</name>
<evidence type="ECO:0000256" key="2">
    <source>
        <dbReference type="SAM" id="Phobius"/>
    </source>
</evidence>